<sequence>MILEAILNLSTRRAAPWFKASIRTGGGLDGVADATIDAVDYLKDLCTFDGPGKRSNFFASTAKNPTGLDDFSLDNLKRVGHYAKMLENMTYMNPDNQTHLVRYKERALIDRLVQCIRLCASRLPRHAPPSVSWTELLWKESEEKASGQQGQNQPPTSSTEGVKPAASTEVEFQQDQQTLLTCLLAIFRLFVNVSHSEYASDRLGGCPDLLEATLDCLFHLPDRLPSSRRFDLLILVLCLLANLCEHCPENRIRVVHLEVRSPESSTDGGSGGSGGANGENVSLADVGYEDDEMEGGGGSPSFATPPRVPTVSALDEVVKLFLYREKKTLMHEFEREEEGEAKEKKTEEADSTTTTTSALQRPKPPPSLLTDSGTETIEEAGLKWRLVGGNRHGGRAGGTDSSMPGTSSRSSKSLKRSRMRAKRRRRRQALLRRGGGGEKRARHDGGMSSDDEEEEDEDDEEEEDEDEMCSDEDEGSDGSEEEDEYDEDDELCGGADVEFVAETQEEQEKLKERMSSASQHMEDSVVAAYAGMSIYFVPVLDLLHFWSLNFSFDG</sequence>
<evidence type="ECO:0000313" key="6">
    <source>
        <dbReference type="WBParaSite" id="TASK_0000220601-mRNA-1"/>
    </source>
</evidence>
<dbReference type="InterPro" id="IPR011989">
    <property type="entry name" value="ARM-like"/>
</dbReference>
<dbReference type="Gene3D" id="1.25.10.10">
    <property type="entry name" value="Leucine-rich Repeat Variant"/>
    <property type="match status" value="1"/>
</dbReference>
<dbReference type="PROSITE" id="PS51271">
    <property type="entry name" value="WAPL"/>
    <property type="match status" value="1"/>
</dbReference>
<accession>A0A0R3VXR2</accession>
<dbReference type="Pfam" id="PF07814">
    <property type="entry name" value="WAPL"/>
    <property type="match status" value="1"/>
</dbReference>
<organism evidence="6">
    <name type="scientific">Taenia asiatica</name>
    <name type="common">Asian tapeworm</name>
    <dbReference type="NCBI Taxonomy" id="60517"/>
    <lineage>
        <taxon>Eukaryota</taxon>
        <taxon>Metazoa</taxon>
        <taxon>Spiralia</taxon>
        <taxon>Lophotrochozoa</taxon>
        <taxon>Platyhelminthes</taxon>
        <taxon>Cestoda</taxon>
        <taxon>Eucestoda</taxon>
        <taxon>Cyclophyllidea</taxon>
        <taxon>Taeniidae</taxon>
        <taxon>Taenia</taxon>
    </lineage>
</organism>
<protein>
    <submittedName>
        <fullName evidence="6">WAPL domain-containing protein</fullName>
    </submittedName>
</protein>
<dbReference type="PANTHER" id="PTHR22100">
    <property type="entry name" value="WINGS APART-LIKE PROTEIN HOMOLOG"/>
    <property type="match status" value="1"/>
</dbReference>
<evidence type="ECO:0000313" key="5">
    <source>
        <dbReference type="Proteomes" id="UP000282613"/>
    </source>
</evidence>
<feature type="compositionally biased region" description="Basic and acidic residues" evidence="2">
    <location>
        <begin position="435"/>
        <end position="445"/>
    </location>
</feature>
<feature type="compositionally biased region" description="Acidic residues" evidence="2">
    <location>
        <begin position="449"/>
        <end position="491"/>
    </location>
</feature>
<dbReference type="SUPFAM" id="SSF48371">
    <property type="entry name" value="ARM repeat"/>
    <property type="match status" value="1"/>
</dbReference>
<gene>
    <name evidence="4" type="ORF">TASK_LOCUS2206</name>
</gene>
<dbReference type="AlphaFoldDB" id="A0A0R3VXR2"/>
<dbReference type="OrthoDB" id="78088at2759"/>
<reference evidence="4 5" key="2">
    <citation type="submission" date="2018-11" db="EMBL/GenBank/DDBJ databases">
        <authorList>
            <consortium name="Pathogen Informatics"/>
        </authorList>
    </citation>
    <scope>NUCLEOTIDE SEQUENCE [LARGE SCALE GENOMIC DNA]</scope>
</reference>
<feature type="region of interest" description="Disordered" evidence="2">
    <location>
        <begin position="332"/>
        <end position="495"/>
    </location>
</feature>
<reference evidence="6" key="1">
    <citation type="submission" date="2017-02" db="UniProtKB">
        <authorList>
            <consortium name="WormBaseParasite"/>
        </authorList>
    </citation>
    <scope>IDENTIFICATION</scope>
</reference>
<dbReference type="InterPro" id="IPR012502">
    <property type="entry name" value="WAPL_dom"/>
</dbReference>
<dbReference type="WBParaSite" id="TASK_0000220601-mRNA-1">
    <property type="protein sequence ID" value="TASK_0000220601-mRNA-1"/>
    <property type="gene ID" value="TASK_0000220601"/>
</dbReference>
<feature type="compositionally biased region" description="Gly residues" evidence="2">
    <location>
        <begin position="268"/>
        <end position="277"/>
    </location>
</feature>
<dbReference type="STRING" id="60517.A0A0R3VXR2"/>
<feature type="compositionally biased region" description="Basic residues" evidence="2">
    <location>
        <begin position="412"/>
        <end position="430"/>
    </location>
</feature>
<evidence type="ECO:0000256" key="1">
    <source>
        <dbReference type="ARBA" id="ARBA00006854"/>
    </source>
</evidence>
<evidence type="ECO:0000259" key="3">
    <source>
        <dbReference type="PROSITE" id="PS51271"/>
    </source>
</evidence>
<evidence type="ECO:0000313" key="4">
    <source>
        <dbReference type="EMBL" id="VDK24560.1"/>
    </source>
</evidence>
<proteinExistence type="inferred from homology"/>
<dbReference type="Proteomes" id="UP000282613">
    <property type="component" value="Unassembled WGS sequence"/>
</dbReference>
<feature type="region of interest" description="Disordered" evidence="2">
    <location>
        <begin position="143"/>
        <end position="167"/>
    </location>
</feature>
<feature type="region of interest" description="Disordered" evidence="2">
    <location>
        <begin position="262"/>
        <end position="282"/>
    </location>
</feature>
<comment type="similarity">
    <text evidence="1">Belongs to the WAPL family.</text>
</comment>
<name>A0A0R3VXR2_TAEAS</name>
<dbReference type="InterPro" id="IPR022771">
    <property type="entry name" value="WAPL_C"/>
</dbReference>
<feature type="domain" description="WAPL" evidence="3">
    <location>
        <begin position="1"/>
        <end position="554"/>
    </location>
</feature>
<dbReference type="EMBL" id="UYRS01001205">
    <property type="protein sequence ID" value="VDK24560.1"/>
    <property type="molecule type" value="Genomic_DNA"/>
</dbReference>
<keyword evidence="5" id="KW-1185">Reference proteome</keyword>
<feature type="compositionally biased region" description="Polar residues" evidence="2">
    <location>
        <begin position="146"/>
        <end position="160"/>
    </location>
</feature>
<feature type="region of interest" description="Disordered" evidence="2">
    <location>
        <begin position="289"/>
        <end position="308"/>
    </location>
</feature>
<dbReference type="InterPro" id="IPR039874">
    <property type="entry name" value="WAPL"/>
</dbReference>
<evidence type="ECO:0000256" key="2">
    <source>
        <dbReference type="SAM" id="MobiDB-lite"/>
    </source>
</evidence>
<dbReference type="InterPro" id="IPR016024">
    <property type="entry name" value="ARM-type_fold"/>
</dbReference>
<dbReference type="PANTHER" id="PTHR22100:SF13">
    <property type="entry name" value="WINGS APART-LIKE PROTEIN HOMOLOG"/>
    <property type="match status" value="1"/>
</dbReference>